<gene>
    <name evidence="1" type="ORF">SAMN05421545_0343</name>
</gene>
<dbReference type="Pfam" id="PF11697">
    <property type="entry name" value="DUF3293"/>
    <property type="match status" value="1"/>
</dbReference>
<dbReference type="Proteomes" id="UP000185924">
    <property type="component" value="Unassembled WGS sequence"/>
</dbReference>
<protein>
    <recommendedName>
        <fullName evidence="3">DUF3293 domain-containing protein</fullName>
    </recommendedName>
</protein>
<proteinExistence type="predicted"/>
<sequence length="135" mass="15363">MQTDYSFTNDSQAITIRLDQNNPDLLAYLQQESITSWAYITAWNPLSFPQTEEYNHSQQQILREQLKDYKVFEGEGKGRDGKWPAEASYFIAGISRDKACEIGLDFGQTAILVSSESLEPELVILHPPSVENNNF</sequence>
<evidence type="ECO:0000313" key="2">
    <source>
        <dbReference type="Proteomes" id="UP000185924"/>
    </source>
</evidence>
<keyword evidence="2" id="KW-1185">Reference proteome</keyword>
<organism evidence="1 2">
    <name type="scientific">Pontibacter lucknowensis</name>
    <dbReference type="NCBI Taxonomy" id="1077936"/>
    <lineage>
        <taxon>Bacteria</taxon>
        <taxon>Pseudomonadati</taxon>
        <taxon>Bacteroidota</taxon>
        <taxon>Cytophagia</taxon>
        <taxon>Cytophagales</taxon>
        <taxon>Hymenobacteraceae</taxon>
        <taxon>Pontibacter</taxon>
    </lineage>
</organism>
<accession>A0A1N6TIB8</accession>
<reference evidence="2" key="1">
    <citation type="submission" date="2017-01" db="EMBL/GenBank/DDBJ databases">
        <authorList>
            <person name="Varghese N."/>
            <person name="Submissions S."/>
        </authorList>
    </citation>
    <scope>NUCLEOTIDE SEQUENCE [LARGE SCALE GENOMIC DNA]</scope>
    <source>
        <strain evidence="2">DM9</strain>
    </source>
</reference>
<evidence type="ECO:0008006" key="3">
    <source>
        <dbReference type="Google" id="ProtNLM"/>
    </source>
</evidence>
<name>A0A1N6TIB8_9BACT</name>
<dbReference type="AlphaFoldDB" id="A0A1N6TIB8"/>
<evidence type="ECO:0000313" key="1">
    <source>
        <dbReference type="EMBL" id="SIQ52987.1"/>
    </source>
</evidence>
<dbReference type="InterPro" id="IPR021710">
    <property type="entry name" value="DUF3293"/>
</dbReference>
<dbReference type="EMBL" id="FTNM01000001">
    <property type="protein sequence ID" value="SIQ52987.1"/>
    <property type="molecule type" value="Genomic_DNA"/>
</dbReference>